<dbReference type="GeneID" id="37616197"/>
<sequence length="172" mass="20486">MSDNSAMTEVSSHLETDLKQEDEHVLLYRLQPQYTSPIVIQWHHPEINILKNDEVMTIEGDDLTRRIENSIAHFKKLRNNPIIKRCPRKTKRKSDEDYLNEMRMCTDLKELHRVKCRLHAKRYRDKVNKILENNSEMLRKKDIQLQSLTAENNALRNFILSVFPDTQFVQVD</sequence>
<proteinExistence type="predicted"/>
<protein>
    <recommendedName>
        <fullName evidence="3">BZIP domain-containing protein</fullName>
    </recommendedName>
</protein>
<evidence type="ECO:0000313" key="1">
    <source>
        <dbReference type="EMBL" id="AAM22150.1"/>
    </source>
</evidence>
<reference evidence="1 2" key="3">
    <citation type="journal article" date="2002" name="Virology">
        <title>Sequence analysis of the genome of porcine lymphotropic herpesvirus 1 and gene expression during posttransplant lymphoproliferative disease of pigs.</title>
        <authorList>
            <person name="Goltz M."/>
            <person name="Ericsson T."/>
            <person name="Patience C."/>
            <person name="Huang C.A."/>
            <person name="Noack S."/>
            <person name="Sachs D.H."/>
            <person name="Ehlers B."/>
        </authorList>
    </citation>
    <scope>NUCLEOTIDE SEQUENCE [LARGE SCALE GENOMIC DNA]</scope>
    <source>
        <strain evidence="1">Sample #56</strain>
    </source>
</reference>
<reference evidence="1 2" key="2">
    <citation type="journal article" date="1999" name="J. Gen. Virol.">
        <title>Characterization of the DNA polymerase loci of the novel porcine lymphotropic herpesviruses 1 and 2 in domestic and feral pigs.</title>
        <authorList>
            <person name="Ulrich S."/>
            <person name="Goltz M."/>
            <person name="Ehlers B."/>
        </authorList>
    </citation>
    <scope>NUCLEOTIDE SEQUENCE [LARGE SCALE GENOMIC DNA]</scope>
    <source>
        <strain evidence="1">Sample #56</strain>
    </source>
</reference>
<evidence type="ECO:0000313" key="2">
    <source>
        <dbReference type="Proteomes" id="UP000243075"/>
    </source>
</evidence>
<dbReference type="Proteomes" id="UP000243075">
    <property type="component" value="Segment"/>
</dbReference>
<dbReference type="RefSeq" id="YP_009505376.1">
    <property type="nucleotide sequence ID" value="NC_038264.1"/>
</dbReference>
<accession>Q8JJP8</accession>
<evidence type="ECO:0008006" key="3">
    <source>
        <dbReference type="Google" id="ProtNLM"/>
    </source>
</evidence>
<reference evidence="1 2" key="4">
    <citation type="journal article" date="2007" name="J. Virol.">
        <title>Identification of novel rodent herpesviruses, including the first gammaherpesvirus of Mus musculus.</title>
        <authorList>
            <person name="Ehlers B."/>
            <person name="Kuchler J."/>
            <person name="Yasmum N."/>
            <person name="Dural G."/>
            <person name="Voigt S."/>
            <person name="Schmidt-Chanasit J."/>
            <person name="Jakel T."/>
            <person name="Matuschka F.R."/>
            <person name="Richter D."/>
            <person name="Essbauer S."/>
            <person name="Hughes D.J."/>
            <person name="Summers C."/>
            <person name="Bennett M."/>
            <person name="Stewart J.P."/>
            <person name="Ulrich R.G."/>
        </authorList>
    </citation>
    <scope>NUCLEOTIDE SEQUENCE [LARGE SCALE GENOMIC DNA]</scope>
    <source>
        <strain evidence="1">Sample #56</strain>
    </source>
</reference>
<name>Q8JJP8_9GAMA</name>
<organism evidence="1 2">
    <name type="scientific">Suid gammaherpesvirus 3</name>
    <dbReference type="NCBI Taxonomy" id="1960249"/>
    <lineage>
        <taxon>Viruses</taxon>
        <taxon>Duplodnaviria</taxon>
        <taxon>Heunggongvirae</taxon>
        <taxon>Peploviricota</taxon>
        <taxon>Herviviricetes</taxon>
        <taxon>Herpesvirales</taxon>
        <taxon>Orthoherpesviridae</taxon>
        <taxon>Gammaherpesvirinae</taxon>
        <taxon>Macavirus</taxon>
        <taxon>Macavirus suidgamma3</taxon>
    </lineage>
</organism>
<reference evidence="1 2" key="1">
    <citation type="journal article" date="1999" name="J. Gen. Virol.">
        <title>Detection of two novel porcine herpesviruses with high similarity to gammaherpesviruses.</title>
        <authorList>
            <person name="Ehlers B."/>
            <person name="Ulrich S."/>
            <person name="Goltz M."/>
        </authorList>
    </citation>
    <scope>NUCLEOTIDE SEQUENCE [LARGE SCALE GENOMIC DNA]</scope>
    <source>
        <strain evidence="1">Sample #56</strain>
    </source>
</reference>
<dbReference type="EMBL" id="AF478169">
    <property type="protein sequence ID" value="AAM22150.1"/>
    <property type="molecule type" value="Genomic_DNA"/>
</dbReference>
<dbReference type="KEGG" id="vg:37616197"/>
<keyword evidence="2" id="KW-1185">Reference proteome</keyword>